<dbReference type="PANTHER" id="PTHR32322:SF2">
    <property type="entry name" value="EAMA DOMAIN-CONTAINING PROTEIN"/>
    <property type="match status" value="1"/>
</dbReference>
<feature type="transmembrane region" description="Helical" evidence="6">
    <location>
        <begin position="39"/>
        <end position="57"/>
    </location>
</feature>
<feature type="transmembrane region" description="Helical" evidence="6">
    <location>
        <begin position="124"/>
        <end position="141"/>
    </location>
</feature>
<sequence length="294" mass="31519">MEKNTNLIAGFLLAILAIIWGSSFILIKRGLDVFDAGEVGAIRIIAASVFLIPFAIQGLKNVEKRHWKLLLAVGFFGSLLPAFLFAKAQTQIASSVAGILNALTPLFTMIIGALFFTQKFTARTILGLIIGFGGTVILILAGPGGSIASLNYYALYVVLATIFYGANLNLIKFKIQDLRARTITSLSLALVGPLAAIYLFGATDFINKVSTVEGALFSLGAIVLLGVMGTAIALILFNQLVKITSPIFTSSVTYLIPIVAVMWGIWDGELLYPGHYIGMVAIILGVYLANRKKK</sequence>
<evidence type="ECO:0000313" key="9">
    <source>
        <dbReference type="Proteomes" id="UP000662783"/>
    </source>
</evidence>
<evidence type="ECO:0000256" key="3">
    <source>
        <dbReference type="ARBA" id="ARBA00022692"/>
    </source>
</evidence>
<keyword evidence="9" id="KW-1185">Reference proteome</keyword>
<dbReference type="InterPro" id="IPR037185">
    <property type="entry name" value="EmrE-like"/>
</dbReference>
<dbReference type="KEGG" id="fuv:JR347_04985"/>
<feature type="domain" description="EamA" evidence="7">
    <location>
        <begin position="153"/>
        <end position="290"/>
    </location>
</feature>
<feature type="transmembrane region" description="Helical" evidence="6">
    <location>
        <begin position="7"/>
        <end position="27"/>
    </location>
</feature>
<evidence type="ECO:0000256" key="5">
    <source>
        <dbReference type="ARBA" id="ARBA00023136"/>
    </source>
</evidence>
<comment type="subcellular location">
    <subcellularLocation>
        <location evidence="1">Membrane</location>
        <topology evidence="1">Multi-pass membrane protein</topology>
    </subcellularLocation>
</comment>
<dbReference type="Gene3D" id="1.10.3730.20">
    <property type="match status" value="1"/>
</dbReference>
<name>A0A974WIB5_9BACT</name>
<feature type="transmembrane region" description="Helical" evidence="6">
    <location>
        <begin position="153"/>
        <end position="171"/>
    </location>
</feature>
<keyword evidence="5 6" id="KW-0472">Membrane</keyword>
<comment type="similarity">
    <text evidence="2">Belongs to the EamA transporter family.</text>
</comment>
<keyword evidence="4 6" id="KW-1133">Transmembrane helix</keyword>
<keyword evidence="3 6" id="KW-0812">Transmembrane</keyword>
<evidence type="ECO:0000256" key="4">
    <source>
        <dbReference type="ARBA" id="ARBA00022989"/>
    </source>
</evidence>
<evidence type="ECO:0000313" key="8">
    <source>
        <dbReference type="EMBL" id="QSE98434.1"/>
    </source>
</evidence>
<feature type="transmembrane region" description="Helical" evidence="6">
    <location>
        <begin position="272"/>
        <end position="289"/>
    </location>
</feature>
<protein>
    <submittedName>
        <fullName evidence="8">DMT family transporter</fullName>
    </submittedName>
</protein>
<dbReference type="EMBL" id="CP070608">
    <property type="protein sequence ID" value="QSE98434.1"/>
    <property type="molecule type" value="Genomic_DNA"/>
</dbReference>
<organism evidence="8 9">
    <name type="scientific">Fulvivirga lutea</name>
    <dbReference type="NCBI Taxonomy" id="2810512"/>
    <lineage>
        <taxon>Bacteria</taxon>
        <taxon>Pseudomonadati</taxon>
        <taxon>Bacteroidota</taxon>
        <taxon>Cytophagia</taxon>
        <taxon>Cytophagales</taxon>
        <taxon>Fulvivirgaceae</taxon>
        <taxon>Fulvivirga</taxon>
    </lineage>
</organism>
<gene>
    <name evidence="8" type="ORF">JR347_04985</name>
</gene>
<dbReference type="GO" id="GO:0016020">
    <property type="term" value="C:membrane"/>
    <property type="evidence" value="ECO:0007669"/>
    <property type="project" value="UniProtKB-SubCell"/>
</dbReference>
<proteinExistence type="inferred from homology"/>
<feature type="transmembrane region" description="Helical" evidence="6">
    <location>
        <begin position="92"/>
        <end position="117"/>
    </location>
</feature>
<dbReference type="AlphaFoldDB" id="A0A974WIB5"/>
<dbReference type="PANTHER" id="PTHR32322">
    <property type="entry name" value="INNER MEMBRANE TRANSPORTER"/>
    <property type="match status" value="1"/>
</dbReference>
<dbReference type="InterPro" id="IPR050638">
    <property type="entry name" value="AA-Vitamin_Transporters"/>
</dbReference>
<accession>A0A974WIB5</accession>
<feature type="transmembrane region" description="Helical" evidence="6">
    <location>
        <begin position="247"/>
        <end position="266"/>
    </location>
</feature>
<dbReference type="Pfam" id="PF00892">
    <property type="entry name" value="EamA"/>
    <property type="match status" value="2"/>
</dbReference>
<dbReference type="Proteomes" id="UP000662783">
    <property type="component" value="Chromosome"/>
</dbReference>
<evidence type="ECO:0000256" key="1">
    <source>
        <dbReference type="ARBA" id="ARBA00004141"/>
    </source>
</evidence>
<dbReference type="RefSeq" id="WP_205722948.1">
    <property type="nucleotide sequence ID" value="NZ_CP070608.1"/>
</dbReference>
<evidence type="ECO:0000256" key="6">
    <source>
        <dbReference type="SAM" id="Phobius"/>
    </source>
</evidence>
<reference evidence="8" key="1">
    <citation type="submission" date="2021-02" db="EMBL/GenBank/DDBJ databases">
        <title>Fulvivirga sp. S481 isolated from sea water.</title>
        <authorList>
            <person name="Bae S.S."/>
            <person name="Baek K."/>
        </authorList>
    </citation>
    <scope>NUCLEOTIDE SEQUENCE</scope>
    <source>
        <strain evidence="8">S481</strain>
    </source>
</reference>
<feature type="transmembrane region" description="Helical" evidence="6">
    <location>
        <begin position="215"/>
        <end position="235"/>
    </location>
</feature>
<feature type="transmembrane region" description="Helical" evidence="6">
    <location>
        <begin position="69"/>
        <end position="86"/>
    </location>
</feature>
<dbReference type="SUPFAM" id="SSF103481">
    <property type="entry name" value="Multidrug resistance efflux transporter EmrE"/>
    <property type="match status" value="2"/>
</dbReference>
<feature type="transmembrane region" description="Helical" evidence="6">
    <location>
        <begin position="183"/>
        <end position="203"/>
    </location>
</feature>
<evidence type="ECO:0000256" key="2">
    <source>
        <dbReference type="ARBA" id="ARBA00007362"/>
    </source>
</evidence>
<evidence type="ECO:0000259" key="7">
    <source>
        <dbReference type="Pfam" id="PF00892"/>
    </source>
</evidence>
<feature type="domain" description="EamA" evidence="7">
    <location>
        <begin position="11"/>
        <end position="139"/>
    </location>
</feature>
<dbReference type="InterPro" id="IPR000620">
    <property type="entry name" value="EamA_dom"/>
</dbReference>